<dbReference type="AlphaFoldDB" id="X1KDH2"/>
<evidence type="ECO:0000313" key="4">
    <source>
        <dbReference type="EMBL" id="GAI05062.1"/>
    </source>
</evidence>
<dbReference type="PANTHER" id="PTHR43335:SF4">
    <property type="entry name" value="ABC TRANSPORTER, ATP-BINDING PROTEIN"/>
    <property type="match status" value="1"/>
</dbReference>
<dbReference type="SUPFAM" id="SSF52540">
    <property type="entry name" value="P-loop containing nucleoside triphosphate hydrolases"/>
    <property type="match status" value="1"/>
</dbReference>
<protein>
    <recommendedName>
        <fullName evidence="3">ABC transporter domain-containing protein</fullName>
    </recommendedName>
</protein>
<dbReference type="GO" id="GO:0016887">
    <property type="term" value="F:ATP hydrolysis activity"/>
    <property type="evidence" value="ECO:0007669"/>
    <property type="project" value="InterPro"/>
</dbReference>
<keyword evidence="2" id="KW-0813">Transport</keyword>
<accession>X1KDH2</accession>
<dbReference type="InterPro" id="IPR027417">
    <property type="entry name" value="P-loop_NTPase"/>
</dbReference>
<evidence type="ECO:0000256" key="2">
    <source>
        <dbReference type="ARBA" id="ARBA00022448"/>
    </source>
</evidence>
<comment type="similarity">
    <text evidence="1">Belongs to the ABC transporter superfamily.</text>
</comment>
<dbReference type="Gene3D" id="3.40.50.300">
    <property type="entry name" value="P-loop containing nucleotide triphosphate hydrolases"/>
    <property type="match status" value="1"/>
</dbReference>
<feature type="non-terminal residue" evidence="4">
    <location>
        <position position="57"/>
    </location>
</feature>
<dbReference type="Pfam" id="PF00005">
    <property type="entry name" value="ABC_tran"/>
    <property type="match status" value="1"/>
</dbReference>
<reference evidence="4" key="1">
    <citation type="journal article" date="2014" name="Front. Microbiol.">
        <title>High frequency of phylogenetically diverse reductive dehalogenase-homologous genes in deep subseafloor sedimentary metagenomes.</title>
        <authorList>
            <person name="Kawai M."/>
            <person name="Futagami T."/>
            <person name="Toyoda A."/>
            <person name="Takaki Y."/>
            <person name="Nishi S."/>
            <person name="Hori S."/>
            <person name="Arai W."/>
            <person name="Tsubouchi T."/>
            <person name="Morono Y."/>
            <person name="Uchiyama I."/>
            <person name="Ito T."/>
            <person name="Fujiyama A."/>
            <person name="Inagaki F."/>
            <person name="Takami H."/>
        </authorList>
    </citation>
    <scope>NUCLEOTIDE SEQUENCE</scope>
    <source>
        <strain evidence="4">Expedition CK06-06</strain>
    </source>
</reference>
<organism evidence="4">
    <name type="scientific">marine sediment metagenome</name>
    <dbReference type="NCBI Taxonomy" id="412755"/>
    <lineage>
        <taxon>unclassified sequences</taxon>
        <taxon>metagenomes</taxon>
        <taxon>ecological metagenomes</taxon>
    </lineage>
</organism>
<dbReference type="PANTHER" id="PTHR43335">
    <property type="entry name" value="ABC TRANSPORTER, ATP-BINDING PROTEIN"/>
    <property type="match status" value="1"/>
</dbReference>
<gene>
    <name evidence="4" type="ORF">S06H3_10109</name>
</gene>
<dbReference type="EMBL" id="BARV01004615">
    <property type="protein sequence ID" value="GAI05062.1"/>
    <property type="molecule type" value="Genomic_DNA"/>
</dbReference>
<sequence length="57" mass="6130">MIKVENLEFTYPKSKKKALNGISFQIKEGEIFGCLGPNGAGKTTAQKVIIGLLKGYG</sequence>
<evidence type="ECO:0000259" key="3">
    <source>
        <dbReference type="Pfam" id="PF00005"/>
    </source>
</evidence>
<comment type="caution">
    <text evidence="4">The sequence shown here is derived from an EMBL/GenBank/DDBJ whole genome shotgun (WGS) entry which is preliminary data.</text>
</comment>
<dbReference type="GO" id="GO:0005524">
    <property type="term" value="F:ATP binding"/>
    <property type="evidence" value="ECO:0007669"/>
    <property type="project" value="InterPro"/>
</dbReference>
<dbReference type="InterPro" id="IPR003439">
    <property type="entry name" value="ABC_transporter-like_ATP-bd"/>
</dbReference>
<evidence type="ECO:0000256" key="1">
    <source>
        <dbReference type="ARBA" id="ARBA00005417"/>
    </source>
</evidence>
<feature type="domain" description="ABC transporter" evidence="3">
    <location>
        <begin position="19"/>
        <end position="54"/>
    </location>
</feature>
<name>X1KDH2_9ZZZZ</name>
<proteinExistence type="inferred from homology"/>